<feature type="compositionally biased region" description="Polar residues" evidence="1">
    <location>
        <begin position="168"/>
        <end position="185"/>
    </location>
</feature>
<accession>A0A9N8HF84</accession>
<feature type="signal peptide" evidence="2">
    <location>
        <begin position="1"/>
        <end position="24"/>
    </location>
</feature>
<dbReference type="EMBL" id="CAICTM010000336">
    <property type="protein sequence ID" value="CAB9508198.1"/>
    <property type="molecule type" value="Genomic_DNA"/>
</dbReference>
<feature type="compositionally biased region" description="Basic and acidic residues" evidence="1">
    <location>
        <begin position="118"/>
        <end position="130"/>
    </location>
</feature>
<feature type="region of interest" description="Disordered" evidence="1">
    <location>
        <begin position="104"/>
        <end position="199"/>
    </location>
</feature>
<dbReference type="Proteomes" id="UP001153069">
    <property type="component" value="Unassembled WGS sequence"/>
</dbReference>
<evidence type="ECO:0000256" key="2">
    <source>
        <dbReference type="SAM" id="SignalP"/>
    </source>
</evidence>
<sequence>MMRRTTAPILLALFFCWTTVAVSGLRLPFQKKKYTPLIFFTLPKDANPECDAMESVVSQVEKDLGVKVERMDLLRDPSAQALLELVGTMPPLLYNRESCQVYHVPSPRGGGANSNNDQPRKPVRIDRDQVRAWAKGRQVKSPPRGSASSSNRPMMVSQEDTALDQDELLSNNNIDPNLSELQQRGKQAIQERTAAAAKE</sequence>
<dbReference type="OrthoDB" id="46209at2759"/>
<comment type="caution">
    <text evidence="3">The sequence shown here is derived from an EMBL/GenBank/DDBJ whole genome shotgun (WGS) entry which is preliminary data.</text>
</comment>
<evidence type="ECO:0000256" key="1">
    <source>
        <dbReference type="SAM" id="MobiDB-lite"/>
    </source>
</evidence>
<evidence type="ECO:0000313" key="3">
    <source>
        <dbReference type="EMBL" id="CAB9508198.1"/>
    </source>
</evidence>
<evidence type="ECO:0000313" key="4">
    <source>
        <dbReference type="Proteomes" id="UP001153069"/>
    </source>
</evidence>
<keyword evidence="2" id="KW-0732">Signal</keyword>
<gene>
    <name evidence="3" type="ORF">SEMRO_337_G120590.1</name>
</gene>
<name>A0A9N8HF84_9STRA</name>
<keyword evidence="4" id="KW-1185">Reference proteome</keyword>
<reference evidence="3" key="1">
    <citation type="submission" date="2020-06" db="EMBL/GenBank/DDBJ databases">
        <authorList>
            <consortium name="Plant Systems Biology data submission"/>
        </authorList>
    </citation>
    <scope>NUCLEOTIDE SEQUENCE</scope>
    <source>
        <strain evidence="3">D6</strain>
    </source>
</reference>
<feature type="chain" id="PRO_5040163935" evidence="2">
    <location>
        <begin position="25"/>
        <end position="199"/>
    </location>
</feature>
<dbReference type="AlphaFoldDB" id="A0A9N8HF84"/>
<proteinExistence type="predicted"/>
<organism evidence="3 4">
    <name type="scientific">Seminavis robusta</name>
    <dbReference type="NCBI Taxonomy" id="568900"/>
    <lineage>
        <taxon>Eukaryota</taxon>
        <taxon>Sar</taxon>
        <taxon>Stramenopiles</taxon>
        <taxon>Ochrophyta</taxon>
        <taxon>Bacillariophyta</taxon>
        <taxon>Bacillariophyceae</taxon>
        <taxon>Bacillariophycidae</taxon>
        <taxon>Naviculales</taxon>
        <taxon>Naviculaceae</taxon>
        <taxon>Seminavis</taxon>
    </lineage>
</organism>
<protein>
    <submittedName>
        <fullName evidence="3">Uncharacterized protein</fullName>
    </submittedName>
</protein>